<dbReference type="InterPro" id="IPR036998">
    <property type="entry name" value="Porin_LamB_sf"/>
</dbReference>
<gene>
    <name evidence="11" type="ORF">H6A04_04580</name>
</gene>
<evidence type="ECO:0000256" key="3">
    <source>
        <dbReference type="ARBA" id="ARBA00022448"/>
    </source>
</evidence>
<comment type="subcellular location">
    <subcellularLocation>
        <location evidence="1">Cell outer membrane</location>
        <topology evidence="1">Multi-pass membrane protein</topology>
    </subcellularLocation>
</comment>
<keyword evidence="12" id="KW-1185">Reference proteome</keyword>
<dbReference type="Proteomes" id="UP000728968">
    <property type="component" value="Unassembled WGS sequence"/>
</dbReference>
<evidence type="ECO:0000256" key="5">
    <source>
        <dbReference type="ARBA" id="ARBA00022692"/>
    </source>
</evidence>
<dbReference type="EMBL" id="JACJLT010000028">
    <property type="protein sequence ID" value="MBM6874936.1"/>
    <property type="molecule type" value="Genomic_DNA"/>
</dbReference>
<keyword evidence="9" id="KW-0998">Cell outer membrane</keyword>
<proteinExistence type="inferred from homology"/>
<keyword evidence="6" id="KW-0406">Ion transport</keyword>
<keyword evidence="3" id="KW-0813">Transport</keyword>
<accession>A0ABS2G0L1</accession>
<evidence type="ECO:0000256" key="1">
    <source>
        <dbReference type="ARBA" id="ARBA00004571"/>
    </source>
</evidence>
<dbReference type="InterPro" id="IPR003192">
    <property type="entry name" value="Porin_LamB"/>
</dbReference>
<keyword evidence="7" id="KW-0626">Porin</keyword>
<dbReference type="InterPro" id="IPR050286">
    <property type="entry name" value="G_neg_Bact_CarbUptk_Porin"/>
</dbReference>
<sequence>MKKFLLVSLLCSLAIPTFTENEELTLEQRIEKLEKIIEEQNKELKKQKINIKKNEKKLSLATQEKPKDADGELQFHGYLRTGAEGSMKRGNKNTYSRDKQYVGRWGNEFDTNFNINFSKKFTQSNGAWTKLVVQLENWSDNYDNNVGDYKIDLTQLYIEMGNVPMFTGAFKDARIVAGKKKWGDQQVEILDYYYQDVKGTGLGLEGIRLWNGSLDLTYITNDFKDGELSNIEGKKAEDVRAYKAKYTYGDISGEVMYAHAMDNDRIKDYNTYEKTEKDDKGNYHDVYNKWYRDAADDGFYAGLYYQPDNFFGLEGKGQHYLQYATGILAGEGIGKIETDANKRAANDAVTYQLGLGGTVRLGDRTHMLVSYRSLRAQDVNAKKDISYGWFSQSYNKDTGAWEWAGAGIGDAQKSWRVGKLETDALVLRPIYYINQNLDLWMEAGIARKDTETYAGATEDHLLYKISAGPQLKYYVGSAETSLRLFVTYIGDKETKRTEKGVTTRSTVEDVITGFQISAWW</sequence>
<evidence type="ECO:0000256" key="9">
    <source>
        <dbReference type="ARBA" id="ARBA00023237"/>
    </source>
</evidence>
<dbReference type="RefSeq" id="WP_204715969.1">
    <property type="nucleotide sequence ID" value="NZ_JACJLT010000028.1"/>
</dbReference>
<dbReference type="PANTHER" id="PTHR38762:SF1">
    <property type="entry name" value="CRYPTIC OUTER MEMBRANE PORIN BGLH-RELATED"/>
    <property type="match status" value="1"/>
</dbReference>
<evidence type="ECO:0000256" key="7">
    <source>
        <dbReference type="ARBA" id="ARBA00023114"/>
    </source>
</evidence>
<evidence type="ECO:0000256" key="4">
    <source>
        <dbReference type="ARBA" id="ARBA00022452"/>
    </source>
</evidence>
<keyword evidence="10" id="KW-0175">Coiled coil</keyword>
<reference evidence="11 12" key="1">
    <citation type="journal article" date="2021" name="Sci. Rep.">
        <title>The distribution of antibiotic resistance genes in chicken gut microbiota commensals.</title>
        <authorList>
            <person name="Juricova H."/>
            <person name="Matiasovicova J."/>
            <person name="Kubasova T."/>
            <person name="Cejkova D."/>
            <person name="Rychlik I."/>
        </authorList>
    </citation>
    <scope>NUCLEOTIDE SEQUENCE [LARGE SCALE GENOMIC DNA]</scope>
    <source>
        <strain evidence="11 12">An425</strain>
    </source>
</reference>
<comment type="similarity">
    <text evidence="2">Belongs to the porin LamB (TC 1.B.3) family.</text>
</comment>
<keyword evidence="8" id="KW-0472">Membrane</keyword>
<feature type="coiled-coil region" evidence="10">
    <location>
        <begin position="23"/>
        <end position="64"/>
    </location>
</feature>
<dbReference type="Gene3D" id="2.40.170.10">
    <property type="entry name" value="Porin, LamB type"/>
    <property type="match status" value="1"/>
</dbReference>
<dbReference type="Pfam" id="PF02264">
    <property type="entry name" value="LamB"/>
    <property type="match status" value="1"/>
</dbReference>
<evidence type="ECO:0000313" key="12">
    <source>
        <dbReference type="Proteomes" id="UP000728968"/>
    </source>
</evidence>
<evidence type="ECO:0000256" key="2">
    <source>
        <dbReference type="ARBA" id="ARBA00007055"/>
    </source>
</evidence>
<protein>
    <submittedName>
        <fullName evidence="11">Carbohydrate porin</fullName>
    </submittedName>
</protein>
<evidence type="ECO:0000256" key="6">
    <source>
        <dbReference type="ARBA" id="ARBA00023065"/>
    </source>
</evidence>
<evidence type="ECO:0000256" key="8">
    <source>
        <dbReference type="ARBA" id="ARBA00023136"/>
    </source>
</evidence>
<comment type="caution">
    <text evidence="11">The sequence shown here is derived from an EMBL/GenBank/DDBJ whole genome shotgun (WGS) entry which is preliminary data.</text>
</comment>
<evidence type="ECO:0000256" key="10">
    <source>
        <dbReference type="SAM" id="Coils"/>
    </source>
</evidence>
<keyword evidence="4" id="KW-1134">Transmembrane beta strand</keyword>
<evidence type="ECO:0000313" key="11">
    <source>
        <dbReference type="EMBL" id="MBM6874936.1"/>
    </source>
</evidence>
<dbReference type="SUPFAM" id="SSF56935">
    <property type="entry name" value="Porins"/>
    <property type="match status" value="1"/>
</dbReference>
<organism evidence="11 12">
    <name type="scientific">Fusobacterium mortiferum</name>
    <dbReference type="NCBI Taxonomy" id="850"/>
    <lineage>
        <taxon>Bacteria</taxon>
        <taxon>Fusobacteriati</taxon>
        <taxon>Fusobacteriota</taxon>
        <taxon>Fusobacteriia</taxon>
        <taxon>Fusobacteriales</taxon>
        <taxon>Fusobacteriaceae</taxon>
        <taxon>Fusobacterium</taxon>
    </lineage>
</organism>
<dbReference type="PANTHER" id="PTHR38762">
    <property type="entry name" value="CRYPTIC OUTER MEMBRANE PORIN BGLH-RELATED"/>
    <property type="match status" value="1"/>
</dbReference>
<name>A0ABS2G0L1_FUSMR</name>
<keyword evidence="5" id="KW-0812">Transmembrane</keyword>